<comment type="caution">
    <text evidence="2">The sequence shown here is derived from an EMBL/GenBank/DDBJ whole genome shotgun (WGS) entry which is preliminary data.</text>
</comment>
<accession>A0A423XMY6</accession>
<evidence type="ECO:0000313" key="3">
    <source>
        <dbReference type="Proteomes" id="UP000285146"/>
    </source>
</evidence>
<feature type="transmembrane region" description="Helical" evidence="1">
    <location>
        <begin position="66"/>
        <end position="87"/>
    </location>
</feature>
<organism evidence="2 3">
    <name type="scientific">Cytospora leucostoma</name>
    <dbReference type="NCBI Taxonomy" id="1230097"/>
    <lineage>
        <taxon>Eukaryota</taxon>
        <taxon>Fungi</taxon>
        <taxon>Dikarya</taxon>
        <taxon>Ascomycota</taxon>
        <taxon>Pezizomycotina</taxon>
        <taxon>Sordariomycetes</taxon>
        <taxon>Sordariomycetidae</taxon>
        <taxon>Diaporthales</taxon>
        <taxon>Cytosporaceae</taxon>
        <taxon>Cytospora</taxon>
    </lineage>
</organism>
<gene>
    <name evidence="2" type="ORF">VPNG_00188</name>
</gene>
<dbReference type="OrthoDB" id="1523883at2759"/>
<evidence type="ECO:0000256" key="1">
    <source>
        <dbReference type="SAM" id="Phobius"/>
    </source>
</evidence>
<dbReference type="EMBL" id="LKEB01000001">
    <property type="protein sequence ID" value="ROW17982.1"/>
    <property type="molecule type" value="Genomic_DNA"/>
</dbReference>
<dbReference type="Proteomes" id="UP000285146">
    <property type="component" value="Unassembled WGS sequence"/>
</dbReference>
<protein>
    <submittedName>
        <fullName evidence="2">Uncharacterized protein</fullName>
    </submittedName>
</protein>
<reference evidence="2 3" key="1">
    <citation type="submission" date="2015-09" db="EMBL/GenBank/DDBJ databases">
        <title>Host preference determinants of Valsa canker pathogens revealed by comparative genomics.</title>
        <authorList>
            <person name="Yin Z."/>
            <person name="Huang L."/>
        </authorList>
    </citation>
    <scope>NUCLEOTIDE SEQUENCE [LARGE SCALE GENOMIC DNA]</scope>
    <source>
        <strain evidence="2 3">SXYLt</strain>
    </source>
</reference>
<keyword evidence="1" id="KW-0472">Membrane</keyword>
<proteinExistence type="predicted"/>
<keyword evidence="3" id="KW-1185">Reference proteome</keyword>
<sequence>MTETADVPSSPVAQSLLRLVPIVTTFTISMCHFDQHLILSSFLPAAAPPHNSPRVLAHVMREYVQGVLPVMLAMDFLAYGCFAANVYYRVRLWRWYGVGLVFFLSHLANAPYSWKRLVAIQYGEDGTAEKDGKTAQRDALEEFVRMNKMRLVLTELPLLAIAVAGAL</sequence>
<dbReference type="AlphaFoldDB" id="A0A423XMY6"/>
<keyword evidence="1" id="KW-1133">Transmembrane helix</keyword>
<keyword evidence="1" id="KW-0812">Transmembrane</keyword>
<name>A0A423XMY6_9PEZI</name>
<feature type="transmembrane region" description="Helical" evidence="1">
    <location>
        <begin position="93"/>
        <end position="112"/>
    </location>
</feature>
<evidence type="ECO:0000313" key="2">
    <source>
        <dbReference type="EMBL" id="ROW17982.1"/>
    </source>
</evidence>
<dbReference type="InParanoid" id="A0A423XMY6"/>